<dbReference type="EC" id="2.1.1.-" evidence="3"/>
<evidence type="ECO:0000259" key="2">
    <source>
        <dbReference type="Pfam" id="PF05050"/>
    </source>
</evidence>
<proteinExistence type="predicted"/>
<organism evidence="3 4">
    <name type="scientific">Skeletonema marinoi</name>
    <dbReference type="NCBI Taxonomy" id="267567"/>
    <lineage>
        <taxon>Eukaryota</taxon>
        <taxon>Sar</taxon>
        <taxon>Stramenopiles</taxon>
        <taxon>Ochrophyta</taxon>
        <taxon>Bacillariophyta</taxon>
        <taxon>Coscinodiscophyceae</taxon>
        <taxon>Thalassiosirophycidae</taxon>
        <taxon>Thalassiosirales</taxon>
        <taxon>Skeletonemataceae</taxon>
        <taxon>Skeletonema</taxon>
        <taxon>Skeletonema marinoi-dohrnii complex</taxon>
    </lineage>
</organism>
<sequence>MASASAIQPQRRRYRYLIVTFGSVAFLVASQFKILISLTGIHHKDLENELRTTVPIDSKIQGNQQDIAKNESGDSIGPRFSCDSSPCNGFFAYDGPNKDKKAVKDILQKAAVAEYNYGRQRNNGTHNTMIFMPNTTNHSSCVTEWKESRPKWVNRGMSANAEDITVYDAFFSGAEFRGENHTYMEIGAHDGVRESNSRFYDICLGWNGLLVEPHPKNYERTLHLRPNAHHLGIAPSCMANASGTVLFHKHMWTSAQVIKHEANSSNEKGSKIAIRSKIEIHCGPLQYYLDALEIRHIDFWSLDVEGSELKVLETVDFERTHIDVIIAESANRLSHLPEIRKKVKDVRLHLQRRGYLMIRSVKVPKSDIFLHKRACGSHGNIQECNAPLPHVKQHGQAASCTFCNILNEPDLVVTGTGGNTCGSIQLMAAKEVNGSEICATLQKEEGVCCPGPEPASQQGPVSEGSIVRNRPAHEQVGASQPEKKGSSEKEEVLERTKCTFCRGGFPNPDMIVPQAGGNTCCSIQMLAVKEYNGTDTCEILRKQENVCCPEPEQSTHLALEAPSDNASVIQASRMKPVTAGVVEVVNGTENVNVAIHVMGGVWLV</sequence>
<dbReference type="EMBL" id="JATAAI010000007">
    <property type="protein sequence ID" value="KAK1744279.1"/>
    <property type="molecule type" value="Genomic_DNA"/>
</dbReference>
<protein>
    <submittedName>
        <fullName evidence="3">FkbM family methyltransferase</fullName>
        <ecNumber evidence="3">2.1.1.-</ecNumber>
    </submittedName>
</protein>
<dbReference type="AlphaFoldDB" id="A0AAD8YD55"/>
<dbReference type="SUPFAM" id="SSF53335">
    <property type="entry name" value="S-adenosyl-L-methionine-dependent methyltransferases"/>
    <property type="match status" value="1"/>
</dbReference>
<dbReference type="GO" id="GO:0005886">
    <property type="term" value="C:plasma membrane"/>
    <property type="evidence" value="ECO:0007669"/>
    <property type="project" value="TreeGrafter"/>
</dbReference>
<dbReference type="GO" id="GO:0008168">
    <property type="term" value="F:methyltransferase activity"/>
    <property type="evidence" value="ECO:0007669"/>
    <property type="project" value="UniProtKB-KW"/>
</dbReference>
<dbReference type="Proteomes" id="UP001224775">
    <property type="component" value="Unassembled WGS sequence"/>
</dbReference>
<accession>A0AAD8YD55</accession>
<keyword evidence="1" id="KW-1133">Transmembrane helix</keyword>
<feature type="transmembrane region" description="Helical" evidence="1">
    <location>
        <begin position="16"/>
        <end position="36"/>
    </location>
</feature>
<keyword evidence="3" id="KW-0489">Methyltransferase</keyword>
<feature type="domain" description="Methyltransferase FkbM" evidence="2">
    <location>
        <begin position="185"/>
        <end position="356"/>
    </location>
</feature>
<reference evidence="3" key="1">
    <citation type="submission" date="2023-06" db="EMBL/GenBank/DDBJ databases">
        <title>Survivors Of The Sea: Transcriptome response of Skeletonema marinoi to long-term dormancy.</title>
        <authorList>
            <person name="Pinder M.I.M."/>
            <person name="Kourtchenko O."/>
            <person name="Robertson E.K."/>
            <person name="Larsson T."/>
            <person name="Maumus F."/>
            <person name="Osuna-Cruz C.M."/>
            <person name="Vancaester E."/>
            <person name="Stenow R."/>
            <person name="Vandepoele K."/>
            <person name="Ploug H."/>
            <person name="Bruchert V."/>
            <person name="Godhe A."/>
            <person name="Topel M."/>
        </authorList>
    </citation>
    <scope>NUCLEOTIDE SEQUENCE</scope>
    <source>
        <strain evidence="3">R05AC</strain>
    </source>
</reference>
<evidence type="ECO:0000313" key="3">
    <source>
        <dbReference type="EMBL" id="KAK1744279.1"/>
    </source>
</evidence>
<dbReference type="GO" id="GO:0016197">
    <property type="term" value="P:endosomal transport"/>
    <property type="evidence" value="ECO:0007669"/>
    <property type="project" value="TreeGrafter"/>
</dbReference>
<dbReference type="PANTHER" id="PTHR34009:SF2">
    <property type="entry name" value="PROTEIN STAR"/>
    <property type="match status" value="1"/>
</dbReference>
<dbReference type="InterPro" id="IPR006342">
    <property type="entry name" value="FkbM_mtfrase"/>
</dbReference>
<gene>
    <name evidence="3" type="ORF">QTG54_004812</name>
</gene>
<dbReference type="Pfam" id="PF05050">
    <property type="entry name" value="Methyltransf_21"/>
    <property type="match status" value="1"/>
</dbReference>
<dbReference type="GO" id="GO:0005794">
    <property type="term" value="C:Golgi apparatus"/>
    <property type="evidence" value="ECO:0007669"/>
    <property type="project" value="TreeGrafter"/>
</dbReference>
<evidence type="ECO:0000256" key="1">
    <source>
        <dbReference type="SAM" id="Phobius"/>
    </source>
</evidence>
<dbReference type="InterPro" id="IPR029063">
    <property type="entry name" value="SAM-dependent_MTases_sf"/>
</dbReference>
<name>A0AAD8YD55_9STRA</name>
<dbReference type="InterPro" id="IPR053202">
    <property type="entry name" value="EGF_Rcpt_Signaling_Reg"/>
</dbReference>
<dbReference type="Gene3D" id="3.40.50.150">
    <property type="entry name" value="Vaccinia Virus protein VP39"/>
    <property type="match status" value="1"/>
</dbReference>
<keyword evidence="1" id="KW-0812">Transmembrane</keyword>
<evidence type="ECO:0000313" key="4">
    <source>
        <dbReference type="Proteomes" id="UP001224775"/>
    </source>
</evidence>
<dbReference type="GO" id="GO:0031902">
    <property type="term" value="C:late endosome membrane"/>
    <property type="evidence" value="ECO:0007669"/>
    <property type="project" value="TreeGrafter"/>
</dbReference>
<dbReference type="GO" id="GO:0032259">
    <property type="term" value="P:methylation"/>
    <property type="evidence" value="ECO:0007669"/>
    <property type="project" value="UniProtKB-KW"/>
</dbReference>
<keyword evidence="3" id="KW-0808">Transferase</keyword>
<comment type="caution">
    <text evidence="3">The sequence shown here is derived from an EMBL/GenBank/DDBJ whole genome shotgun (WGS) entry which is preliminary data.</text>
</comment>
<dbReference type="PANTHER" id="PTHR34009">
    <property type="entry name" value="PROTEIN STAR"/>
    <property type="match status" value="1"/>
</dbReference>
<keyword evidence="4" id="KW-1185">Reference proteome</keyword>
<dbReference type="GO" id="GO:0005789">
    <property type="term" value="C:endoplasmic reticulum membrane"/>
    <property type="evidence" value="ECO:0007669"/>
    <property type="project" value="TreeGrafter"/>
</dbReference>
<keyword evidence="1" id="KW-0472">Membrane</keyword>
<dbReference type="GO" id="GO:0006888">
    <property type="term" value="P:endoplasmic reticulum to Golgi vesicle-mediated transport"/>
    <property type="evidence" value="ECO:0007669"/>
    <property type="project" value="TreeGrafter"/>
</dbReference>